<evidence type="ECO:0000313" key="3">
    <source>
        <dbReference type="EMBL" id="MDR6891865.1"/>
    </source>
</evidence>
<gene>
    <name evidence="3" type="ORF">J2S35_000805</name>
</gene>
<dbReference type="EMBL" id="JAVDUI010000001">
    <property type="protein sequence ID" value="MDR6891865.1"/>
    <property type="molecule type" value="Genomic_DNA"/>
</dbReference>
<accession>A0AAE4C7Y8</accession>
<dbReference type="Pfam" id="PF01965">
    <property type="entry name" value="DJ-1_PfpI"/>
    <property type="match status" value="1"/>
</dbReference>
<dbReference type="InterPro" id="IPR002818">
    <property type="entry name" value="DJ-1/PfpI"/>
</dbReference>
<feature type="domain" description="DJ-1/PfpI" evidence="2">
    <location>
        <begin position="7"/>
        <end position="175"/>
    </location>
</feature>
<keyword evidence="3" id="KW-0645">Protease</keyword>
<dbReference type="PROSITE" id="PS51276">
    <property type="entry name" value="PEPTIDASE_C56_PFPI"/>
    <property type="match status" value="1"/>
</dbReference>
<dbReference type="RefSeq" id="WP_309850141.1">
    <property type="nucleotide sequence ID" value="NZ_BAAAIU010000044.1"/>
</dbReference>
<keyword evidence="3" id="KW-0326">Glycosidase</keyword>
<dbReference type="Proteomes" id="UP001247307">
    <property type="component" value="Unassembled WGS sequence"/>
</dbReference>
<dbReference type="EC" id="3.2.-.-" evidence="3"/>
<reference evidence="3" key="1">
    <citation type="submission" date="2023-07" db="EMBL/GenBank/DDBJ databases">
        <title>Sequencing the genomes of 1000 actinobacteria strains.</title>
        <authorList>
            <person name="Klenk H.-P."/>
        </authorList>
    </citation>
    <scope>NUCLEOTIDE SEQUENCE</scope>
    <source>
        <strain evidence="3">DSM 13988</strain>
    </source>
</reference>
<proteinExistence type="inferred from homology"/>
<protein>
    <submittedName>
        <fullName evidence="3">Protease I</fullName>
        <ecNumber evidence="3">3.2.-.-</ecNumber>
    </submittedName>
</protein>
<dbReference type="PANTHER" id="PTHR42733:SF12">
    <property type="entry name" value="PROTEINASE"/>
    <property type="match status" value="1"/>
</dbReference>
<comment type="caution">
    <text evidence="3">The sequence shown here is derived from an EMBL/GenBank/DDBJ whole genome shotgun (WGS) entry which is preliminary data.</text>
</comment>
<dbReference type="GO" id="GO:0008233">
    <property type="term" value="F:peptidase activity"/>
    <property type="evidence" value="ECO:0007669"/>
    <property type="project" value="UniProtKB-KW"/>
</dbReference>
<sequence length="187" mass="19428">MADLTGKNVLILASQGVEQVELTSPRDTLSDAGATITLAAPSGKDFQALQGDWDRGETFSPDQAIDAVKADDFDALVLPGGTLNADALRQCEDTQALVRAFLDAGKPVAAICHAPWILIEAGVVKGRTLTSFASVATDLKNAGAEWVDQELAEDGGLITSRTPDDLEAFGNAIVKALSSNDDDAASA</sequence>
<evidence type="ECO:0000313" key="4">
    <source>
        <dbReference type="Proteomes" id="UP001247307"/>
    </source>
</evidence>
<evidence type="ECO:0000256" key="1">
    <source>
        <dbReference type="ARBA" id="ARBA00008542"/>
    </source>
</evidence>
<name>A0AAE4C7Y8_9MICC</name>
<dbReference type="AlphaFoldDB" id="A0AAE4C7Y8"/>
<dbReference type="SUPFAM" id="SSF52317">
    <property type="entry name" value="Class I glutamine amidotransferase-like"/>
    <property type="match status" value="1"/>
</dbReference>
<organism evidence="3 4">
    <name type="scientific">Falsarthrobacter nasiphocae</name>
    <dbReference type="NCBI Taxonomy" id="189863"/>
    <lineage>
        <taxon>Bacteria</taxon>
        <taxon>Bacillati</taxon>
        <taxon>Actinomycetota</taxon>
        <taxon>Actinomycetes</taxon>
        <taxon>Micrococcales</taxon>
        <taxon>Micrococcaceae</taxon>
        <taxon>Falsarthrobacter</taxon>
    </lineage>
</organism>
<dbReference type="PANTHER" id="PTHR42733">
    <property type="entry name" value="DJ-1 PROTEIN"/>
    <property type="match status" value="1"/>
</dbReference>
<dbReference type="GO" id="GO:0016798">
    <property type="term" value="F:hydrolase activity, acting on glycosyl bonds"/>
    <property type="evidence" value="ECO:0007669"/>
    <property type="project" value="UniProtKB-KW"/>
</dbReference>
<keyword evidence="4" id="KW-1185">Reference proteome</keyword>
<comment type="similarity">
    <text evidence="1">Belongs to the peptidase C56 family.</text>
</comment>
<dbReference type="GO" id="GO:0006508">
    <property type="term" value="P:proteolysis"/>
    <property type="evidence" value="ECO:0007669"/>
    <property type="project" value="UniProtKB-KW"/>
</dbReference>
<evidence type="ECO:0000259" key="2">
    <source>
        <dbReference type="Pfam" id="PF01965"/>
    </source>
</evidence>
<keyword evidence="3" id="KW-0378">Hydrolase</keyword>
<dbReference type="NCBIfam" id="TIGR01382">
    <property type="entry name" value="PfpI"/>
    <property type="match status" value="1"/>
</dbReference>
<dbReference type="Gene3D" id="3.40.50.880">
    <property type="match status" value="1"/>
</dbReference>
<dbReference type="CDD" id="cd03134">
    <property type="entry name" value="GATase1_PfpI_like"/>
    <property type="match status" value="1"/>
</dbReference>
<dbReference type="InterPro" id="IPR029062">
    <property type="entry name" value="Class_I_gatase-like"/>
</dbReference>
<dbReference type="InterPro" id="IPR006286">
    <property type="entry name" value="C56_PfpI-like"/>
</dbReference>